<feature type="region of interest" description="Disordered" evidence="1">
    <location>
        <begin position="534"/>
        <end position="558"/>
    </location>
</feature>
<feature type="compositionally biased region" description="Low complexity" evidence="1">
    <location>
        <begin position="335"/>
        <end position="355"/>
    </location>
</feature>
<dbReference type="eggNOG" id="ENOG502QWTB">
    <property type="taxonomic scope" value="Eukaryota"/>
</dbReference>
<organism evidence="2 3">
    <name type="scientific">Leishmania infantum</name>
    <dbReference type="NCBI Taxonomy" id="5671"/>
    <lineage>
        <taxon>Eukaryota</taxon>
        <taxon>Discoba</taxon>
        <taxon>Euglenozoa</taxon>
        <taxon>Kinetoplastea</taxon>
        <taxon>Metakinetoplastina</taxon>
        <taxon>Trypanosomatida</taxon>
        <taxon>Trypanosomatidae</taxon>
        <taxon>Leishmaniinae</taxon>
        <taxon>Leishmania</taxon>
    </lineage>
</organism>
<dbReference type="AlphaFoldDB" id="A4I6F7"/>
<dbReference type="InParanoid" id="A4I6F7"/>
<dbReference type="OMA" id="FINDYRD"/>
<gene>
    <name evidence="2" type="ORF">LINJ_31_0660</name>
</gene>
<proteinExistence type="predicted"/>
<feature type="compositionally biased region" description="Low complexity" evidence="1">
    <location>
        <begin position="185"/>
        <end position="197"/>
    </location>
</feature>
<reference evidence="2 3" key="2">
    <citation type="journal article" date="2011" name="Genome Res.">
        <title>Chromosome and gene copy number variation allow major structural change between species and strains of Leishmania.</title>
        <authorList>
            <person name="Rogers M.B."/>
            <person name="Hilley J.D."/>
            <person name="Dickens N.J."/>
            <person name="Wilkes J."/>
            <person name="Bates P.A."/>
            <person name="Depledge D.P."/>
            <person name="Harris D."/>
            <person name="Her Y."/>
            <person name="Herzyk P."/>
            <person name="Imamura H."/>
            <person name="Otto T.D."/>
            <person name="Sanders M."/>
            <person name="Seeger K."/>
            <person name="Dujardin J.C."/>
            <person name="Berriman M."/>
            <person name="Smith D.F."/>
            <person name="Hertz-Fowler C."/>
            <person name="Mottram J.C."/>
        </authorList>
    </citation>
    <scope>NUCLEOTIDE SEQUENCE [LARGE SCALE GENOMIC DNA]</scope>
    <source>
        <strain evidence="2 3">JPCM5</strain>
    </source>
</reference>
<dbReference type="GeneID" id="5071375"/>
<dbReference type="KEGG" id="lif:LINJ_31_0660"/>
<dbReference type="VEuPathDB" id="TriTrypDB:LINF_310012000"/>
<feature type="compositionally biased region" description="Low complexity" evidence="1">
    <location>
        <begin position="534"/>
        <end position="543"/>
    </location>
</feature>
<feature type="region of interest" description="Disordered" evidence="1">
    <location>
        <begin position="174"/>
        <end position="199"/>
    </location>
</feature>
<feature type="region of interest" description="Disordered" evidence="1">
    <location>
        <begin position="326"/>
        <end position="371"/>
    </location>
</feature>
<protein>
    <recommendedName>
        <fullName evidence="4">Mitochondrial RNA binding complex 1 subunit</fullName>
    </recommendedName>
</protein>
<evidence type="ECO:0008006" key="4">
    <source>
        <dbReference type="Google" id="ProtNLM"/>
    </source>
</evidence>
<keyword evidence="3" id="KW-1185">Reference proteome</keyword>
<feature type="region of interest" description="Disordered" evidence="1">
    <location>
        <begin position="817"/>
        <end position="840"/>
    </location>
</feature>
<accession>A4I6F7</accession>
<evidence type="ECO:0000313" key="2">
    <source>
        <dbReference type="EMBL" id="CAM70382.1"/>
    </source>
</evidence>
<dbReference type="InterPro" id="IPR058760">
    <property type="entry name" value="RESC11-like"/>
</dbReference>
<name>A4I6F7_LEIIN</name>
<dbReference type="Proteomes" id="UP000008153">
    <property type="component" value="Chromosome 31"/>
</dbReference>
<reference evidence="2 3" key="1">
    <citation type="journal article" date="2007" name="Nat. Genet.">
        <title>Comparative genomic analysis of three Leishmania species that cause diverse human disease.</title>
        <authorList>
            <person name="Peacock C.S."/>
            <person name="Seeger K."/>
            <person name="Harris D."/>
            <person name="Murphy L."/>
            <person name="Ruiz J.C."/>
            <person name="Quail M.A."/>
            <person name="Peters N."/>
            <person name="Adlem E."/>
            <person name="Tivey A."/>
            <person name="Aslett M."/>
            <person name="Kerhornou A."/>
            <person name="Ivens A."/>
            <person name="Fraser A."/>
            <person name="Rajandream M.A."/>
            <person name="Carver T."/>
            <person name="Norbertczak H."/>
            <person name="Chillingworth T."/>
            <person name="Hance Z."/>
            <person name="Jagels K."/>
            <person name="Moule S."/>
            <person name="Ormond D."/>
            <person name="Rutter S."/>
            <person name="Squares R."/>
            <person name="Whitehead S."/>
            <person name="Rabbinowitsch E."/>
            <person name="Arrowsmith C."/>
            <person name="White B."/>
            <person name="Thurston S."/>
            <person name="Bringaud F."/>
            <person name="Baldauf S.L."/>
            <person name="Faulconbridge A."/>
            <person name="Jeffares D."/>
            <person name="Depledge D.P."/>
            <person name="Oyola S.O."/>
            <person name="Hilley J.D."/>
            <person name="Brito L.O."/>
            <person name="Tosi L.R."/>
            <person name="Barrell B."/>
            <person name="Cruz A.K."/>
            <person name="Mottram J.C."/>
            <person name="Smith D.F."/>
            <person name="Berriman M."/>
        </authorList>
    </citation>
    <scope>NUCLEOTIDE SEQUENCE [LARGE SCALE GENOMIC DNA]</scope>
    <source>
        <strain evidence="2 3">JPCM5</strain>
    </source>
</reference>
<dbReference type="Pfam" id="PF26230">
    <property type="entry name" value="RESC11"/>
    <property type="match status" value="1"/>
</dbReference>
<feature type="compositionally biased region" description="Basic and acidic residues" evidence="1">
    <location>
        <begin position="819"/>
        <end position="830"/>
    </location>
</feature>
<dbReference type="RefSeq" id="XP_001467326.1">
    <property type="nucleotide sequence ID" value="XM_001467289.1"/>
</dbReference>
<sequence>MCCAANCVSVARRRLECVLSLSLWMRMSHCPPNGATHPSTWSFFACFPLCRLTYSHQICISIAFLTAMKRFSMAPALRAVAPPSPGAFACLSVSCGCASHYQKRWAGTQRRVIRPTEESVAELMEDADEEGACISTVSVSSFAAPAPLSAISESAALYRRVAAAGFDGKAAQAAKRRRSGHAGDGDASATDDAAPTKTTHDAVEAEALAGTSAGDGDDAVVEEARGDETYILQQQQYYYELPVQPLTDIATAYLRSTENIVLVSPQEEHILFPVLMERLQEFHVSQLLDIVDSHWSRSTMLRYGTQYKDMVRDRIAQLATAAATQLEAKRRRQQEQQSSSSAAESTSAAAGAFGATGRGEGHSTKARGASEECEDDGAVFVAEKQAADAQRSADAILAHAEKEITSATVYRALVVMGISAGHRKRDLAFFQLLGNYLTFFINDYRDPHELVRVLTALARAKIVPSPAFLNMIARRMPVLHKRIPLEPLPAYRALSNFARMGHTSMNTFRFLADCMFAHVEKHISEEKKQLTTMAAASKKPAAATEESDAKTAPSTASGSAACMDRAQRCSQEVLEKERLRRMCGLKPSMFTRWLAILARFNAPHQQYLRPLIKPVILPMLPYFPPPSFTRLVSTTRVFRSTDRALVDALVGRVCDVLAPAGKLTRVDAMELLRLISQDDTPVPTQLDRVLQICKDYLGSSTSTYTMEEVAPSSAERSAAPRPRGTVTVVPRPRDMCNVVKLIGCFQKRDEIPLESLTPLLELTEDFAKRLAHLMELCVVSLTQVDAFLELCQRHQIPDVSGALEQLMRKRRDVVLQAKRSPEAAAEDRGGRGSATDDEEAEEAYYGQLDIDVRETFNKILLTNDWNTHCRYRPLPGPLQVDFRNELTKVSALELLQAVDLFAKACPGALQDAPRLFLSRSLLEKLGKEGEVVVEEATNSLVIRQPRAELLTREDLQTFTALVERTPLEAVRTSPVVWVFIKEKAERLGLTSVEATATARLTELHGMARRAYA</sequence>
<evidence type="ECO:0000313" key="3">
    <source>
        <dbReference type="Proteomes" id="UP000008153"/>
    </source>
</evidence>
<evidence type="ECO:0000256" key="1">
    <source>
        <dbReference type="SAM" id="MobiDB-lite"/>
    </source>
</evidence>
<dbReference type="EMBL" id="FR796463">
    <property type="protein sequence ID" value="CAM70382.1"/>
    <property type="molecule type" value="Genomic_DNA"/>
</dbReference>
<dbReference type="CDD" id="cd23741">
    <property type="entry name" value="RESC11A"/>
    <property type="match status" value="1"/>
</dbReference>